<name>A0AAW1U9T1_9CUCU</name>
<dbReference type="Pfam" id="PF09398">
    <property type="entry name" value="FOP_dimer"/>
    <property type="match status" value="1"/>
</dbReference>
<dbReference type="EMBL" id="JARQZJ010000044">
    <property type="protein sequence ID" value="KAK9877858.1"/>
    <property type="molecule type" value="Genomic_DNA"/>
</dbReference>
<protein>
    <recommendedName>
        <fullName evidence="4">FGFR1 oncogene partner (FOP) N-terminal dimerisation domain-containing protein</fullName>
    </recommendedName>
</protein>
<keyword evidence="1" id="KW-0963">Cytoplasm</keyword>
<evidence type="ECO:0000259" key="4">
    <source>
        <dbReference type="Pfam" id="PF09398"/>
    </source>
</evidence>
<keyword evidence="6" id="KW-1185">Reference proteome</keyword>
<reference evidence="5 6" key="1">
    <citation type="submission" date="2023-03" db="EMBL/GenBank/DDBJ databases">
        <title>Genome insight into feeding habits of ladybird beetles.</title>
        <authorList>
            <person name="Li H.-S."/>
            <person name="Huang Y.-H."/>
            <person name="Pang H."/>
        </authorList>
    </citation>
    <scope>NUCLEOTIDE SEQUENCE [LARGE SCALE GENOMIC DNA]</scope>
    <source>
        <strain evidence="5">SYSU_2023b</strain>
        <tissue evidence="5">Whole body</tissue>
    </source>
</reference>
<sequence length="322" mass="36138">MSLEDEIEMKDLLMQTLTDNGCLAKIRAQLRASVFLALEEDVKLNSKKPLLNDNLKNCLDSPIGQLMFCIVKEFLEFFNLQSTLAVFSAESYLGVSCQYNGRKKVSQELGLNEDNTSPLLHQLINLCQQKTKTPDVNLSMMEKTSEKINNCGSLLKTDNNLNVEANINNSSLTIVEEYDPTINDTCSSDNSKSTYKNEVNLNKTFTTEPNPALKQIGLHTNLMEQLFNDKQISSEEVTMNPIQCMTLPVPASDRIDEVTTPILKDLKISVERVKSPPKSEKFKSKNNLNSLSDLPSLNMNKCKPGTILPSLYTKEFKEKPNS</sequence>
<feature type="compositionally biased region" description="Basic and acidic residues" evidence="3">
    <location>
        <begin position="274"/>
        <end position="283"/>
    </location>
</feature>
<dbReference type="PANTHER" id="PTHR15431:SF9">
    <property type="entry name" value="CENTROSOMAL PROTEIN 43"/>
    <property type="match status" value="1"/>
</dbReference>
<dbReference type="Proteomes" id="UP001431783">
    <property type="component" value="Unassembled WGS sequence"/>
</dbReference>
<evidence type="ECO:0000256" key="3">
    <source>
        <dbReference type="SAM" id="MobiDB-lite"/>
    </source>
</evidence>
<dbReference type="PANTHER" id="PTHR15431">
    <property type="entry name" value="FGFR1 ONCOGENE PARTNER/LISH DOMAIN-CONTAINING PROTEIN"/>
    <property type="match status" value="1"/>
</dbReference>
<dbReference type="Gene3D" id="1.20.960.40">
    <property type="match status" value="1"/>
</dbReference>
<organism evidence="5 6">
    <name type="scientific">Henosepilachna vigintioctopunctata</name>
    <dbReference type="NCBI Taxonomy" id="420089"/>
    <lineage>
        <taxon>Eukaryota</taxon>
        <taxon>Metazoa</taxon>
        <taxon>Ecdysozoa</taxon>
        <taxon>Arthropoda</taxon>
        <taxon>Hexapoda</taxon>
        <taxon>Insecta</taxon>
        <taxon>Pterygota</taxon>
        <taxon>Neoptera</taxon>
        <taxon>Endopterygota</taxon>
        <taxon>Coleoptera</taxon>
        <taxon>Polyphaga</taxon>
        <taxon>Cucujiformia</taxon>
        <taxon>Coccinelloidea</taxon>
        <taxon>Coccinellidae</taxon>
        <taxon>Epilachninae</taxon>
        <taxon>Epilachnini</taxon>
        <taxon>Henosepilachna</taxon>
    </lineage>
</organism>
<dbReference type="GO" id="GO:0034453">
    <property type="term" value="P:microtubule anchoring"/>
    <property type="evidence" value="ECO:0007669"/>
    <property type="project" value="InterPro"/>
</dbReference>
<proteinExistence type="predicted"/>
<dbReference type="InterPro" id="IPR018993">
    <property type="entry name" value="FOP_dimerisation-dom_N"/>
</dbReference>
<dbReference type="AlphaFoldDB" id="A0AAW1U9T1"/>
<evidence type="ECO:0000313" key="6">
    <source>
        <dbReference type="Proteomes" id="UP001431783"/>
    </source>
</evidence>
<accession>A0AAW1U9T1</accession>
<keyword evidence="2" id="KW-0206">Cytoskeleton</keyword>
<feature type="domain" description="FGFR1 oncogene partner (FOP) N-terminal dimerisation" evidence="4">
    <location>
        <begin position="47"/>
        <end position="124"/>
    </location>
</feature>
<evidence type="ECO:0000313" key="5">
    <source>
        <dbReference type="EMBL" id="KAK9877858.1"/>
    </source>
</evidence>
<evidence type="ECO:0000256" key="1">
    <source>
        <dbReference type="ARBA" id="ARBA00022490"/>
    </source>
</evidence>
<dbReference type="GO" id="GO:0005813">
    <property type="term" value="C:centrosome"/>
    <property type="evidence" value="ECO:0007669"/>
    <property type="project" value="TreeGrafter"/>
</dbReference>
<evidence type="ECO:0000256" key="2">
    <source>
        <dbReference type="ARBA" id="ARBA00023212"/>
    </source>
</evidence>
<comment type="caution">
    <text evidence="5">The sequence shown here is derived from an EMBL/GenBank/DDBJ whole genome shotgun (WGS) entry which is preliminary data.</text>
</comment>
<gene>
    <name evidence="5" type="ORF">WA026_020088</name>
</gene>
<feature type="compositionally biased region" description="Low complexity" evidence="3">
    <location>
        <begin position="285"/>
        <end position="300"/>
    </location>
</feature>
<feature type="region of interest" description="Disordered" evidence="3">
    <location>
        <begin position="274"/>
        <end position="307"/>
    </location>
</feature>